<evidence type="ECO:0000313" key="4">
    <source>
        <dbReference type="EMBL" id="CAF3902356.1"/>
    </source>
</evidence>
<dbReference type="EMBL" id="CAJNRG010002071">
    <property type="protein sequence ID" value="CAF2043056.1"/>
    <property type="molecule type" value="Genomic_DNA"/>
</dbReference>
<dbReference type="EMBL" id="CAJOBF010001630">
    <property type="protein sequence ID" value="CAF3969610.1"/>
    <property type="molecule type" value="Genomic_DNA"/>
</dbReference>
<dbReference type="Proteomes" id="UP000663866">
    <property type="component" value="Unassembled WGS sequence"/>
</dbReference>
<organism evidence="3 6">
    <name type="scientific">Rotaria magnacalcarata</name>
    <dbReference type="NCBI Taxonomy" id="392030"/>
    <lineage>
        <taxon>Eukaryota</taxon>
        <taxon>Metazoa</taxon>
        <taxon>Spiralia</taxon>
        <taxon>Gnathifera</taxon>
        <taxon>Rotifera</taxon>
        <taxon>Eurotatoria</taxon>
        <taxon>Bdelloidea</taxon>
        <taxon>Philodinida</taxon>
        <taxon>Philodinidae</taxon>
        <taxon>Rotaria</taxon>
    </lineage>
</organism>
<dbReference type="PANTHER" id="PTHR21284">
    <property type="entry name" value="EG:80H7.2 PROTEIN"/>
    <property type="match status" value="1"/>
</dbReference>
<dbReference type="Proteomes" id="UP000663856">
    <property type="component" value="Unassembled WGS sequence"/>
</dbReference>
<keyword evidence="1" id="KW-0812">Transmembrane</keyword>
<evidence type="ECO:0000313" key="7">
    <source>
        <dbReference type="Proteomes" id="UP000663866"/>
    </source>
</evidence>
<feature type="transmembrane region" description="Helical" evidence="1">
    <location>
        <begin position="91"/>
        <end position="109"/>
    </location>
</feature>
<evidence type="ECO:0000313" key="6">
    <source>
        <dbReference type="Proteomes" id="UP000663856"/>
    </source>
</evidence>
<feature type="transmembrane region" description="Helical" evidence="1">
    <location>
        <begin position="12"/>
        <end position="31"/>
    </location>
</feature>
<keyword evidence="1" id="KW-0472">Membrane</keyword>
<dbReference type="AlphaFoldDB" id="A0A816V801"/>
<keyword evidence="1" id="KW-1133">Transmembrane helix</keyword>
<feature type="transmembrane region" description="Helical" evidence="1">
    <location>
        <begin position="116"/>
        <end position="138"/>
    </location>
</feature>
<dbReference type="EMBL" id="CAJOBG010001172">
    <property type="protein sequence ID" value="CAF3902356.1"/>
    <property type="molecule type" value="Genomic_DNA"/>
</dbReference>
<dbReference type="Proteomes" id="UP000663842">
    <property type="component" value="Unassembled WGS sequence"/>
</dbReference>
<evidence type="ECO:0000256" key="1">
    <source>
        <dbReference type="SAM" id="Phobius"/>
    </source>
</evidence>
<evidence type="ECO:0000313" key="2">
    <source>
        <dbReference type="EMBL" id="CAF2043056.1"/>
    </source>
</evidence>
<protein>
    <submittedName>
        <fullName evidence="3">Uncharacterized protein</fullName>
    </submittedName>
</protein>
<evidence type="ECO:0000313" key="3">
    <source>
        <dbReference type="EMBL" id="CAF2110559.1"/>
    </source>
</evidence>
<reference evidence="3" key="1">
    <citation type="submission" date="2021-02" db="EMBL/GenBank/DDBJ databases">
        <authorList>
            <person name="Nowell W R."/>
        </authorList>
    </citation>
    <scope>NUCLEOTIDE SEQUENCE</scope>
</reference>
<evidence type="ECO:0000313" key="5">
    <source>
        <dbReference type="EMBL" id="CAF3969610.1"/>
    </source>
</evidence>
<proteinExistence type="predicted"/>
<accession>A0A816V801</accession>
<sequence>MPKIGPGFWKILLGIGVGLAFIGFILGWIGFGVPDWHAFQRYNGSTLEFYGLWAYCQQPAPLYNTICRHWSDASNQLFNGTEPNFLSTADGLITIGMIMLSLGLIVAVVTAILPLLAYVAGALTVLGFIFLIIGLPIFGQQSNNLSKLRGDATYNKHYGFWLIVPTIILAFLAAILFIVTGYYYQRHGFGNLASHSYSRRPYGGQRLLGPANLLNGMPYAAYPRMMPNPYQYQTALQGPSLLSQYIARRMPQYYGPSVIRRASATAFPQPSIIRATGQPPYVAPAYYRPPVVQSGYAPRVNRAGRALAGPPVRAV</sequence>
<dbReference type="EMBL" id="CAJNRF010009449">
    <property type="protein sequence ID" value="CAF2110559.1"/>
    <property type="molecule type" value="Genomic_DNA"/>
</dbReference>
<dbReference type="Gene3D" id="1.20.140.150">
    <property type="match status" value="1"/>
</dbReference>
<dbReference type="Proteomes" id="UP000663887">
    <property type="component" value="Unassembled WGS sequence"/>
</dbReference>
<gene>
    <name evidence="4" type="ORF">OVN521_LOCUS9580</name>
    <name evidence="5" type="ORF">UXM345_LOCUS14406</name>
    <name evidence="3" type="ORF">WKI299_LOCUS22198</name>
    <name evidence="2" type="ORF">XDN619_LOCUS7083</name>
</gene>
<keyword evidence="7" id="KW-1185">Reference proteome</keyword>
<dbReference type="PANTHER" id="PTHR21284:SF12">
    <property type="entry name" value="EG:80H7.2 PROTEIN"/>
    <property type="match status" value="1"/>
</dbReference>
<name>A0A816V801_9BILA</name>
<feature type="transmembrane region" description="Helical" evidence="1">
    <location>
        <begin position="158"/>
        <end position="184"/>
    </location>
</feature>
<comment type="caution">
    <text evidence="3">The sequence shown here is derived from an EMBL/GenBank/DDBJ whole genome shotgun (WGS) entry which is preliminary data.</text>
</comment>